<organism evidence="2 3">
    <name type="scientific">Smittium mucronatum</name>
    <dbReference type="NCBI Taxonomy" id="133383"/>
    <lineage>
        <taxon>Eukaryota</taxon>
        <taxon>Fungi</taxon>
        <taxon>Fungi incertae sedis</taxon>
        <taxon>Zoopagomycota</taxon>
        <taxon>Kickxellomycotina</taxon>
        <taxon>Harpellomycetes</taxon>
        <taxon>Harpellales</taxon>
        <taxon>Legeriomycetaceae</taxon>
        <taxon>Smittium</taxon>
    </lineage>
</organism>
<dbReference type="AlphaFoldDB" id="A0A1R0GQC7"/>
<reference evidence="2 3" key="1">
    <citation type="journal article" date="2016" name="Mol. Biol. Evol.">
        <title>Genome-Wide Survey of Gut Fungi (Harpellales) Reveals the First Horizontally Transferred Ubiquitin Gene from a Mosquito Host.</title>
        <authorList>
            <person name="Wang Y."/>
            <person name="White M.M."/>
            <person name="Kvist S."/>
            <person name="Moncalvo J.M."/>
        </authorList>
    </citation>
    <scope>NUCLEOTIDE SEQUENCE [LARGE SCALE GENOMIC DNA]</scope>
    <source>
        <strain evidence="2 3">ALG-7-W6</strain>
    </source>
</reference>
<dbReference type="EMBL" id="LSSL01004986">
    <property type="protein sequence ID" value="OLY79097.1"/>
    <property type="molecule type" value="Genomic_DNA"/>
</dbReference>
<feature type="non-terminal residue" evidence="2">
    <location>
        <position position="167"/>
    </location>
</feature>
<keyword evidence="1" id="KW-1133">Transmembrane helix</keyword>
<dbReference type="Proteomes" id="UP000187455">
    <property type="component" value="Unassembled WGS sequence"/>
</dbReference>
<keyword evidence="3" id="KW-1185">Reference proteome</keyword>
<evidence type="ECO:0000256" key="1">
    <source>
        <dbReference type="SAM" id="Phobius"/>
    </source>
</evidence>
<evidence type="ECO:0000313" key="2">
    <source>
        <dbReference type="EMBL" id="OLY79097.1"/>
    </source>
</evidence>
<gene>
    <name evidence="2" type="ORF">AYI68_g6843</name>
</gene>
<comment type="caution">
    <text evidence="2">The sequence shown here is derived from an EMBL/GenBank/DDBJ whole genome shotgun (WGS) entry which is preliminary data.</text>
</comment>
<evidence type="ECO:0000313" key="3">
    <source>
        <dbReference type="Proteomes" id="UP000187455"/>
    </source>
</evidence>
<accession>A0A1R0GQC7</accession>
<dbReference type="OrthoDB" id="5538529at2759"/>
<name>A0A1R0GQC7_9FUNG</name>
<keyword evidence="1" id="KW-0812">Transmembrane</keyword>
<proteinExistence type="predicted"/>
<feature type="transmembrane region" description="Helical" evidence="1">
    <location>
        <begin position="24"/>
        <end position="42"/>
    </location>
</feature>
<feature type="transmembrane region" description="Helical" evidence="1">
    <location>
        <begin position="89"/>
        <end position="110"/>
    </location>
</feature>
<feature type="transmembrane region" description="Helical" evidence="1">
    <location>
        <begin position="54"/>
        <end position="77"/>
    </location>
</feature>
<protein>
    <submittedName>
        <fullName evidence="2">Uncharacterized protein</fullName>
    </submittedName>
</protein>
<keyword evidence="1" id="KW-0472">Membrane</keyword>
<sequence>MTIFETAAQTVPSLLFSDLSMGSVPYFPVTFALAIHSLRVAYDLKKTFFSTGHLSFWQESFVMMVYSFGGSAVAALLLGLPQPWLESNFLVPLNFAVYWLVAYMPGDLLFNALQQFGPYTDLVLMTIDGLVKGYSISTGGVDLVAVTLKGSAISTSLIAMVTIGTVV</sequence>